<keyword evidence="3" id="KW-1185">Reference proteome</keyword>
<accession>A0A5B7WQF6</accession>
<dbReference type="Pfam" id="PF01636">
    <property type="entry name" value="APH"/>
    <property type="match status" value="1"/>
</dbReference>
<reference evidence="2 3" key="1">
    <citation type="submission" date="2018-12" db="EMBL/GenBank/DDBJ databases">
        <title>Complete Genome Sequence of Glutamicibacter creatinolyticus strain LGCM259,isolated from an abscess of a 12-year-old mare in Italy.</title>
        <authorList>
            <person name="Santos R.G."/>
            <person name="Silva A.L."/>
            <person name="Seyffert N."/>
            <person name="Castro T.L.P."/>
            <person name="Attili A.R."/>
            <person name="Rifici C."/>
            <person name="Mazzullo G."/>
            <person name="Brenig B."/>
            <person name="Venanzi F."/>
            <person name="Azevedo V."/>
        </authorList>
    </citation>
    <scope>NUCLEOTIDE SEQUENCE [LARGE SCALE GENOMIC DNA]</scope>
    <source>
        <strain evidence="2 3">LGCM 259</strain>
    </source>
</reference>
<protein>
    <submittedName>
        <fullName evidence="2">Hypotheticaly protein</fullName>
    </submittedName>
</protein>
<dbReference type="AlphaFoldDB" id="A0A5B7WQF6"/>
<sequence>MTELPAHLPQHLLRLAADGGAEPVWRNELGGTTFRLAPAGRCLYLKWQPRPPVDRQDARAVDLAAEARRLRWARMYHPVPLVLGQGATSAGSWLLTQGVAGTSAVDERWRAQPRTAVVAIARGLRRLHETRPVEDCPFTGSWTQPHAARLLAPQQLVVCHGDPCVPNTLLDSSGDFAAHVDLGLLGVADR</sequence>
<dbReference type="EMBL" id="CP034412">
    <property type="protein sequence ID" value="QCY46291.1"/>
    <property type="molecule type" value="Genomic_DNA"/>
</dbReference>
<organism evidence="2 3">
    <name type="scientific">Glutamicibacter creatinolyticus</name>
    <dbReference type="NCBI Taxonomy" id="162496"/>
    <lineage>
        <taxon>Bacteria</taxon>
        <taxon>Bacillati</taxon>
        <taxon>Actinomycetota</taxon>
        <taxon>Actinomycetes</taxon>
        <taxon>Micrococcales</taxon>
        <taxon>Micrococcaceae</taxon>
        <taxon>Glutamicibacter</taxon>
    </lineage>
</organism>
<dbReference type="InterPro" id="IPR011009">
    <property type="entry name" value="Kinase-like_dom_sf"/>
</dbReference>
<dbReference type="Gene3D" id="3.30.200.20">
    <property type="entry name" value="Phosphorylase Kinase, domain 1"/>
    <property type="match status" value="1"/>
</dbReference>
<gene>
    <name evidence="2" type="ORF">GcLGCM259_0526</name>
</gene>
<evidence type="ECO:0000313" key="3">
    <source>
        <dbReference type="Proteomes" id="UP000307000"/>
    </source>
</evidence>
<evidence type="ECO:0000259" key="1">
    <source>
        <dbReference type="Pfam" id="PF01636"/>
    </source>
</evidence>
<dbReference type="Proteomes" id="UP000307000">
    <property type="component" value="Chromosome"/>
</dbReference>
<dbReference type="SUPFAM" id="SSF56112">
    <property type="entry name" value="Protein kinase-like (PK-like)"/>
    <property type="match status" value="1"/>
</dbReference>
<dbReference type="InterPro" id="IPR002575">
    <property type="entry name" value="Aminoglycoside_PTrfase"/>
</dbReference>
<feature type="domain" description="Aminoglycoside phosphotransferase" evidence="1">
    <location>
        <begin position="58"/>
        <end position="140"/>
    </location>
</feature>
<dbReference type="Gene3D" id="3.90.1200.10">
    <property type="match status" value="1"/>
</dbReference>
<dbReference type="KEGG" id="gcr:GcLGCM259_0526"/>
<evidence type="ECO:0000313" key="2">
    <source>
        <dbReference type="EMBL" id="QCY46291.1"/>
    </source>
</evidence>
<proteinExistence type="predicted"/>
<dbReference type="RefSeq" id="WP_246049711.1">
    <property type="nucleotide sequence ID" value="NZ_CP034412.1"/>
</dbReference>
<name>A0A5B7WQF6_9MICC</name>